<sequence>MDIAPVVSVLDFEIYVLVAMKLGMINREVRMEAKLAGDGFTMRDAEAIAERVAQALGDESTFFNGPTHGLAADASVSVQEFADRFGPATLNYSSTLSEKVLPAHEHYKFEWNGEQYGAGFSWGLFLFAARLWPED</sequence>
<evidence type="ECO:0000313" key="2">
    <source>
        <dbReference type="Proteomes" id="UP000019854"/>
    </source>
</evidence>
<reference evidence="1 2" key="1">
    <citation type="submission" date="2014-01" db="EMBL/GenBank/DDBJ databases">
        <authorList>
            <person name="Zelazny A."/>
            <person name="Olivier K."/>
            <person name="Sampaio E.P."/>
            <person name="Holland S.M."/>
            <person name="Tallon L.J."/>
            <person name="Sadzewicz L.K."/>
            <person name="Sengamalay N."/>
            <person name="Fraser C.M."/>
            <person name="Hine E."/>
            <person name="Shefchek K.A."/>
            <person name="Das S.P."/>
            <person name="Shallom S.J."/>
            <person name="Agrawal S."/>
            <person name="Tettelin H."/>
        </authorList>
    </citation>
    <scope>NUCLEOTIDE SEQUENCE [LARGE SCALE GENOMIC DNA]</scope>
    <source>
        <strain evidence="1 2">MAB_030201_1075</strain>
    </source>
</reference>
<organism evidence="1 2">
    <name type="scientific">Mycobacteroides abscessus MAB_030201_1075</name>
    <dbReference type="NCBI Taxonomy" id="1335410"/>
    <lineage>
        <taxon>Bacteria</taxon>
        <taxon>Bacillati</taxon>
        <taxon>Actinomycetota</taxon>
        <taxon>Actinomycetes</taxon>
        <taxon>Mycobacteriales</taxon>
        <taxon>Mycobacteriaceae</taxon>
        <taxon>Mycobacteroides</taxon>
        <taxon>Mycobacteroides abscessus</taxon>
    </lineage>
</organism>
<evidence type="ECO:0000313" key="1">
    <source>
        <dbReference type="EMBL" id="ETZ87340.1"/>
    </source>
</evidence>
<gene>
    <name evidence="1" type="ORF">L829_0883</name>
</gene>
<dbReference type="Proteomes" id="UP000019854">
    <property type="component" value="Unassembled WGS sequence"/>
</dbReference>
<protein>
    <submittedName>
        <fullName evidence="1">Uncharacterized protein</fullName>
    </submittedName>
</protein>
<accession>A0A829PIS8</accession>
<dbReference type="AlphaFoldDB" id="A0A829PIS8"/>
<dbReference type="EMBL" id="JAOX01000001">
    <property type="protein sequence ID" value="ETZ87340.1"/>
    <property type="molecule type" value="Genomic_DNA"/>
</dbReference>
<name>A0A829PIS8_9MYCO</name>
<comment type="caution">
    <text evidence="1">The sequence shown here is derived from an EMBL/GenBank/DDBJ whole genome shotgun (WGS) entry which is preliminary data.</text>
</comment>
<proteinExistence type="predicted"/>